<dbReference type="Proteomes" id="UP000885792">
    <property type="component" value="Unassembled WGS sequence"/>
</dbReference>
<evidence type="ECO:0000256" key="5">
    <source>
        <dbReference type="ARBA" id="ARBA00022989"/>
    </source>
</evidence>
<dbReference type="InterPro" id="IPR003811">
    <property type="entry name" value="G3P_acylTferase_PlsY"/>
</dbReference>
<feature type="non-terminal residue" evidence="11">
    <location>
        <position position="1"/>
    </location>
</feature>
<comment type="caution">
    <text evidence="11">The sequence shown here is derived from an EMBL/GenBank/DDBJ whole genome shotgun (WGS) entry which is preliminary data.</text>
</comment>
<evidence type="ECO:0000256" key="9">
    <source>
        <dbReference type="ARBA" id="ARBA00023264"/>
    </source>
</evidence>
<gene>
    <name evidence="11" type="ORF">ENJ61_00005</name>
</gene>
<dbReference type="GO" id="GO:0005886">
    <property type="term" value="C:plasma membrane"/>
    <property type="evidence" value="ECO:0007669"/>
    <property type="project" value="InterPro"/>
</dbReference>
<keyword evidence="2" id="KW-0444">Lipid biosynthesis</keyword>
<evidence type="ECO:0000313" key="11">
    <source>
        <dbReference type="EMBL" id="HHJ63267.1"/>
    </source>
</evidence>
<dbReference type="PANTHER" id="PTHR30309:SF0">
    <property type="entry name" value="GLYCEROL-3-PHOSPHATE ACYLTRANSFERASE-RELATED"/>
    <property type="match status" value="1"/>
</dbReference>
<evidence type="ECO:0000256" key="4">
    <source>
        <dbReference type="ARBA" id="ARBA00022692"/>
    </source>
</evidence>
<feature type="transmembrane region" description="Helical" evidence="10">
    <location>
        <begin position="96"/>
        <end position="120"/>
    </location>
</feature>
<evidence type="ECO:0000256" key="1">
    <source>
        <dbReference type="ARBA" id="ARBA00022475"/>
    </source>
</evidence>
<evidence type="ECO:0000256" key="8">
    <source>
        <dbReference type="ARBA" id="ARBA00023209"/>
    </source>
</evidence>
<keyword evidence="6" id="KW-0443">Lipid metabolism</keyword>
<dbReference type="AlphaFoldDB" id="A0A7C5L5I6"/>
<sequence>FFLDMLKGFVPTALALSFYGIESQTVAFVGVACVVGHMYPVFARFRGGKGVATAFGVVLALSRELAFLVLLLWGALLLWKRYVSLASVTGALSAPVLMLFGNYPDHIVLMALIIAALILYKHRPNLERLVRGEELRV</sequence>
<dbReference type="EMBL" id="DRNB01000001">
    <property type="protein sequence ID" value="HHJ63267.1"/>
    <property type="molecule type" value="Genomic_DNA"/>
</dbReference>
<proteinExistence type="predicted"/>
<name>A0A7C5L5I6_AQUAO</name>
<keyword evidence="9" id="KW-1208">Phospholipid metabolism</keyword>
<evidence type="ECO:0000256" key="2">
    <source>
        <dbReference type="ARBA" id="ARBA00022516"/>
    </source>
</evidence>
<dbReference type="Pfam" id="PF02660">
    <property type="entry name" value="G3P_acyltransf"/>
    <property type="match status" value="1"/>
</dbReference>
<dbReference type="SMART" id="SM01207">
    <property type="entry name" value="G3P_acyltransf"/>
    <property type="match status" value="1"/>
</dbReference>
<feature type="transmembrane region" description="Helical" evidence="10">
    <location>
        <begin position="12"/>
        <end position="39"/>
    </location>
</feature>
<evidence type="ECO:0000256" key="7">
    <source>
        <dbReference type="ARBA" id="ARBA00023136"/>
    </source>
</evidence>
<evidence type="ECO:0000256" key="3">
    <source>
        <dbReference type="ARBA" id="ARBA00022679"/>
    </source>
</evidence>
<organism evidence="11">
    <name type="scientific">Aquifex aeolicus</name>
    <dbReference type="NCBI Taxonomy" id="63363"/>
    <lineage>
        <taxon>Bacteria</taxon>
        <taxon>Pseudomonadati</taxon>
        <taxon>Aquificota</taxon>
        <taxon>Aquificia</taxon>
        <taxon>Aquificales</taxon>
        <taxon>Aquificaceae</taxon>
        <taxon>Aquifex</taxon>
    </lineage>
</organism>
<dbReference type="GO" id="GO:0008654">
    <property type="term" value="P:phospholipid biosynthetic process"/>
    <property type="evidence" value="ECO:0007669"/>
    <property type="project" value="UniProtKB-KW"/>
</dbReference>
<evidence type="ECO:0000256" key="6">
    <source>
        <dbReference type="ARBA" id="ARBA00023098"/>
    </source>
</evidence>
<keyword evidence="7 10" id="KW-0472">Membrane</keyword>
<dbReference type="GO" id="GO:0043772">
    <property type="term" value="F:acyl-phosphate glycerol-3-phosphate acyltransferase activity"/>
    <property type="evidence" value="ECO:0007669"/>
    <property type="project" value="InterPro"/>
</dbReference>
<protein>
    <submittedName>
        <fullName evidence="11">Glycerol-3-phosphate acyltransferase</fullName>
    </submittedName>
</protein>
<keyword evidence="1" id="KW-1003">Cell membrane</keyword>
<reference evidence="11" key="1">
    <citation type="journal article" date="2020" name="mSystems">
        <title>Genome- and Community-Level Interaction Insights into Carbon Utilization and Element Cycling Functions of Hydrothermarchaeota in Hydrothermal Sediment.</title>
        <authorList>
            <person name="Zhou Z."/>
            <person name="Liu Y."/>
            <person name="Xu W."/>
            <person name="Pan J."/>
            <person name="Luo Z.H."/>
            <person name="Li M."/>
        </authorList>
    </citation>
    <scope>NUCLEOTIDE SEQUENCE [LARGE SCALE GENOMIC DNA]</scope>
    <source>
        <strain evidence="11">HyVt-501</strain>
    </source>
</reference>
<feature type="transmembrane region" description="Helical" evidence="10">
    <location>
        <begin position="51"/>
        <end position="76"/>
    </location>
</feature>
<dbReference type="PANTHER" id="PTHR30309">
    <property type="entry name" value="INNER MEMBRANE PROTEIN YGIH"/>
    <property type="match status" value="1"/>
</dbReference>
<keyword evidence="4 10" id="KW-0812">Transmembrane</keyword>
<accession>A0A7C5L5I6</accession>
<keyword evidence="5 10" id="KW-1133">Transmembrane helix</keyword>
<keyword evidence="3" id="KW-0808">Transferase</keyword>
<evidence type="ECO:0000256" key="10">
    <source>
        <dbReference type="SAM" id="Phobius"/>
    </source>
</evidence>
<keyword evidence="8" id="KW-0594">Phospholipid biosynthesis</keyword>
<keyword evidence="11" id="KW-0012">Acyltransferase</keyword>